<name>A0A2P5IDT2_DIAHE</name>
<accession>A0A2P5IDT2</accession>
<feature type="signal peptide" evidence="1">
    <location>
        <begin position="1"/>
        <end position="21"/>
    </location>
</feature>
<dbReference type="AlphaFoldDB" id="A0A2P5IDT2"/>
<dbReference type="OrthoDB" id="5242912at2759"/>
<evidence type="ECO:0000313" key="2">
    <source>
        <dbReference type="EMBL" id="POS80670.1"/>
    </source>
</evidence>
<dbReference type="Proteomes" id="UP000094444">
    <property type="component" value="Unassembled WGS sequence"/>
</dbReference>
<organism evidence="2 3">
    <name type="scientific">Diaporthe helianthi</name>
    <dbReference type="NCBI Taxonomy" id="158607"/>
    <lineage>
        <taxon>Eukaryota</taxon>
        <taxon>Fungi</taxon>
        <taxon>Dikarya</taxon>
        <taxon>Ascomycota</taxon>
        <taxon>Pezizomycotina</taxon>
        <taxon>Sordariomycetes</taxon>
        <taxon>Sordariomycetidae</taxon>
        <taxon>Diaporthales</taxon>
        <taxon>Diaporthaceae</taxon>
        <taxon>Diaporthe</taxon>
    </lineage>
</organism>
<proteinExistence type="predicted"/>
<keyword evidence="3" id="KW-1185">Reference proteome</keyword>
<dbReference type="InParanoid" id="A0A2P5IDT2"/>
<gene>
    <name evidence="2" type="ORF">DHEL01_v200917</name>
</gene>
<reference evidence="2" key="1">
    <citation type="submission" date="2017-09" db="EMBL/GenBank/DDBJ databases">
        <title>Polyketide synthases of a Diaporthe helianthi virulent isolate.</title>
        <authorList>
            <person name="Baroncelli R."/>
        </authorList>
    </citation>
    <scope>NUCLEOTIDE SEQUENCE [LARGE SCALE GENOMIC DNA]</scope>
    <source>
        <strain evidence="2">7/96</strain>
    </source>
</reference>
<protein>
    <submittedName>
        <fullName evidence="2">Uncharacterized protein</fullName>
    </submittedName>
</protein>
<keyword evidence="1" id="KW-0732">Signal</keyword>
<evidence type="ECO:0000256" key="1">
    <source>
        <dbReference type="SAM" id="SignalP"/>
    </source>
</evidence>
<feature type="chain" id="PRO_5015141657" evidence="1">
    <location>
        <begin position="22"/>
        <end position="80"/>
    </location>
</feature>
<sequence>MQMRNILTLLAASGAAAQSTGLPPPMPANGTMTTTMVVSSFVTYCPKPTVITYNDQCYTAKSPGPITITNCPCTITTVSR</sequence>
<evidence type="ECO:0000313" key="3">
    <source>
        <dbReference type="Proteomes" id="UP000094444"/>
    </source>
</evidence>
<dbReference type="STRING" id="158607.A0A2P5IDT2"/>
<comment type="caution">
    <text evidence="2">The sequence shown here is derived from an EMBL/GenBank/DDBJ whole genome shotgun (WGS) entry which is preliminary data.</text>
</comment>
<dbReference type="EMBL" id="MAVT02000037">
    <property type="protein sequence ID" value="POS80670.1"/>
    <property type="molecule type" value="Genomic_DNA"/>
</dbReference>